<comment type="caution">
    <text evidence="7">The sequence shown here is derived from an EMBL/GenBank/DDBJ whole genome shotgun (WGS) entry which is preliminary data.</text>
</comment>
<evidence type="ECO:0000313" key="7">
    <source>
        <dbReference type="EMBL" id="KIA96148.1"/>
    </source>
</evidence>
<dbReference type="PIRSF" id="PIRSF002457">
    <property type="entry name" value="DASS"/>
    <property type="match status" value="1"/>
</dbReference>
<dbReference type="PANTHER" id="PTHR42826">
    <property type="entry name" value="DICARBOXYLATE TRANSPORTER 2.1, CHLOROPLASTIC"/>
    <property type="match status" value="1"/>
</dbReference>
<comment type="subcellular location">
    <subcellularLocation>
        <location evidence="1">Membrane</location>
        <topology evidence="1">Multi-pass membrane protein</topology>
    </subcellularLocation>
</comment>
<evidence type="ECO:0000313" key="8">
    <source>
        <dbReference type="Proteomes" id="UP000031246"/>
    </source>
</evidence>
<organism evidence="7 8">
    <name type="scientific">Pedobacter kyungheensis</name>
    <dbReference type="NCBI Taxonomy" id="1069985"/>
    <lineage>
        <taxon>Bacteria</taxon>
        <taxon>Pseudomonadati</taxon>
        <taxon>Bacteroidota</taxon>
        <taxon>Sphingobacteriia</taxon>
        <taxon>Sphingobacteriales</taxon>
        <taxon>Sphingobacteriaceae</taxon>
        <taxon>Pedobacter</taxon>
    </lineage>
</organism>
<name>A0A0C1FWD9_9SPHI</name>
<dbReference type="OrthoDB" id="1401038at2"/>
<dbReference type="NCBIfam" id="TIGR00785">
    <property type="entry name" value="dass"/>
    <property type="match status" value="1"/>
</dbReference>
<feature type="transmembrane region" description="Helical" evidence="6">
    <location>
        <begin position="55"/>
        <end position="71"/>
    </location>
</feature>
<keyword evidence="8" id="KW-1185">Reference proteome</keyword>
<feature type="transmembrane region" description="Helical" evidence="6">
    <location>
        <begin position="178"/>
        <end position="200"/>
    </location>
</feature>
<feature type="transmembrane region" description="Helical" evidence="6">
    <location>
        <begin position="365"/>
        <end position="384"/>
    </location>
</feature>
<evidence type="ECO:0000256" key="1">
    <source>
        <dbReference type="ARBA" id="ARBA00004141"/>
    </source>
</evidence>
<accession>A0A0C1FWD9</accession>
<keyword evidence="4 6" id="KW-1133">Transmembrane helix</keyword>
<protein>
    <submittedName>
        <fullName evidence="7">2-oxoglutarate translocator</fullName>
    </submittedName>
</protein>
<feature type="transmembrane region" description="Helical" evidence="6">
    <location>
        <begin position="31"/>
        <end position="48"/>
    </location>
</feature>
<feature type="transmembrane region" description="Helical" evidence="6">
    <location>
        <begin position="451"/>
        <end position="470"/>
    </location>
</feature>
<evidence type="ECO:0000256" key="3">
    <source>
        <dbReference type="ARBA" id="ARBA00022692"/>
    </source>
</evidence>
<feature type="transmembrane region" description="Helical" evidence="6">
    <location>
        <begin position="396"/>
        <end position="422"/>
    </location>
</feature>
<proteinExistence type="inferred from homology"/>
<dbReference type="Pfam" id="PF00939">
    <property type="entry name" value="Na_sulph_symp"/>
    <property type="match status" value="1"/>
</dbReference>
<feature type="transmembrane region" description="Helical" evidence="6">
    <location>
        <begin position="275"/>
        <end position="295"/>
    </location>
</feature>
<dbReference type="EMBL" id="JSYN01000003">
    <property type="protein sequence ID" value="KIA96148.1"/>
    <property type="molecule type" value="Genomic_DNA"/>
</dbReference>
<reference evidence="7 8" key="1">
    <citation type="submission" date="2014-10" db="EMBL/GenBank/DDBJ databases">
        <title>Pedobacter Kyungheensis.</title>
        <authorList>
            <person name="Anderson B.M."/>
            <person name="Newman J.D."/>
        </authorList>
    </citation>
    <scope>NUCLEOTIDE SEQUENCE [LARGE SCALE GENOMIC DNA]</scope>
    <source>
        <strain evidence="7 8">KACC 16221</strain>
    </source>
</reference>
<gene>
    <name evidence="7" type="ORF">OC25_03390</name>
</gene>
<dbReference type="Proteomes" id="UP000031246">
    <property type="component" value="Unassembled WGS sequence"/>
</dbReference>
<evidence type="ECO:0000256" key="6">
    <source>
        <dbReference type="SAM" id="Phobius"/>
    </source>
</evidence>
<evidence type="ECO:0000256" key="4">
    <source>
        <dbReference type="ARBA" id="ARBA00022989"/>
    </source>
</evidence>
<feature type="transmembrane region" description="Helical" evidence="6">
    <location>
        <begin position="330"/>
        <end position="353"/>
    </location>
</feature>
<keyword evidence="5 6" id="KW-0472">Membrane</keyword>
<evidence type="ECO:0000256" key="2">
    <source>
        <dbReference type="ARBA" id="ARBA00007349"/>
    </source>
</evidence>
<dbReference type="GO" id="GO:0016020">
    <property type="term" value="C:membrane"/>
    <property type="evidence" value="ECO:0007669"/>
    <property type="project" value="UniProtKB-SubCell"/>
</dbReference>
<comment type="similarity">
    <text evidence="2">Belongs to the SLC13A/DASS transporter (TC 2.A.47) family. DIT1 subfamily.</text>
</comment>
<dbReference type="RefSeq" id="WP_039471791.1">
    <property type="nucleotide sequence ID" value="NZ_JSYN01000003.1"/>
</dbReference>
<feature type="transmembrane region" description="Helical" evidence="6">
    <location>
        <begin position="220"/>
        <end position="243"/>
    </location>
</feature>
<dbReference type="InterPro" id="IPR001898">
    <property type="entry name" value="SLC13A/DASS"/>
</dbReference>
<feature type="transmembrane region" description="Helical" evidence="6">
    <location>
        <begin position="301"/>
        <end position="318"/>
    </location>
</feature>
<dbReference type="AlphaFoldDB" id="A0A0C1FWD9"/>
<feature type="transmembrane region" description="Helical" evidence="6">
    <location>
        <begin position="7"/>
        <end position="25"/>
    </location>
</feature>
<sequence length="476" mass="51432">MKDINLKSLIITAIIGLVIWFIPVPEGVKPNAWHLLAIFTATIVGIILKAAPMGSMAMIGITLCAATQVLAPGDPVLSIKNALSGFGNSTIWLIGLAFFIARGFIKTGLGTRLAYIFIRMFGKSSLGLAYGLNTADLILAPAIPSNTARAGGVIYPIMKSIAVNMGSSPEKAETHRKIGAFLTLSSYNANMITSVIFLTATASNPMAQKFAKDLGITITWGSWFLAAVIPGLACFLLAPVFLYKFYAPELKKTPDAPGIAAEELKKMGPVSRQEWLMVATFIILLVLWIFGNLFAMDATTGALIGLSTLLLCGVLSWDDVKSEKGAWDTIVWFSSLVMMGSYLNSLGFIGWFGQLVGKEMSGLSWQWAFPIIILVYSYCHYLFASATAQAAAMYSVFLAVGIAVGVPGTMLAIFLGACATLMGSLTHYGHGPAPIFFGSTYVDMKDWWKQGFFISVLFLLIWFVIGGLWWKAIGLW</sequence>
<dbReference type="InterPro" id="IPR030676">
    <property type="entry name" value="CitT-rel"/>
</dbReference>
<feature type="transmembrane region" description="Helical" evidence="6">
    <location>
        <begin position="83"/>
        <end position="101"/>
    </location>
</feature>
<keyword evidence="3 6" id="KW-0812">Transmembrane</keyword>
<dbReference type="GO" id="GO:0022857">
    <property type="term" value="F:transmembrane transporter activity"/>
    <property type="evidence" value="ECO:0007669"/>
    <property type="project" value="InterPro"/>
</dbReference>
<evidence type="ECO:0000256" key="5">
    <source>
        <dbReference type="ARBA" id="ARBA00023136"/>
    </source>
</evidence>